<dbReference type="SUPFAM" id="SSF53335">
    <property type="entry name" value="S-adenosyl-L-methionine-dependent methyltransferases"/>
    <property type="match status" value="1"/>
</dbReference>
<keyword evidence="4" id="KW-0808">Transferase</keyword>
<organism evidence="10">
    <name type="scientific">Planktothrix agardhii</name>
    <name type="common">Oscillatoria agardhii</name>
    <dbReference type="NCBI Taxonomy" id="1160"/>
    <lineage>
        <taxon>Bacteria</taxon>
        <taxon>Bacillati</taxon>
        <taxon>Cyanobacteriota</taxon>
        <taxon>Cyanophyceae</taxon>
        <taxon>Oscillatoriophycideae</taxon>
        <taxon>Oscillatoriales</taxon>
        <taxon>Microcoleaceae</taxon>
        <taxon>Planktothrix</taxon>
    </lineage>
</organism>
<comment type="similarity">
    <text evidence="1">Belongs to the N(4)/N(6)-methyltransferase family. N(4) subfamily.</text>
</comment>
<feature type="domain" description="DNA methylase N-4/N-6" evidence="9">
    <location>
        <begin position="527"/>
        <end position="738"/>
    </location>
</feature>
<dbReference type="GO" id="GO:0009307">
    <property type="term" value="P:DNA restriction-modification system"/>
    <property type="evidence" value="ECO:0007669"/>
    <property type="project" value="UniProtKB-KW"/>
</dbReference>
<dbReference type="PROSITE" id="PS00093">
    <property type="entry name" value="N4_MTASE"/>
    <property type="match status" value="1"/>
</dbReference>
<dbReference type="GO" id="GO:0015667">
    <property type="term" value="F:site-specific DNA-methyltransferase (cytosine-N4-specific) activity"/>
    <property type="evidence" value="ECO:0007669"/>
    <property type="project" value="UniProtKB-EC"/>
</dbReference>
<dbReference type="AlphaFoldDB" id="A0A1J1JML5"/>
<dbReference type="Gene3D" id="3.40.50.150">
    <property type="entry name" value="Vaccinia Virus protein VP39"/>
    <property type="match status" value="1"/>
</dbReference>
<evidence type="ECO:0000256" key="8">
    <source>
        <dbReference type="ARBA" id="ARBA00049120"/>
    </source>
</evidence>
<dbReference type="EC" id="2.1.1.113" evidence="2"/>
<keyword evidence="6" id="KW-0680">Restriction system</keyword>
<reference evidence="10" key="1">
    <citation type="submission" date="2015-09" db="EMBL/GenBank/DDBJ databases">
        <authorList>
            <person name="Jackson K.R."/>
            <person name="Lunt B.L."/>
            <person name="Fisher J.N.B."/>
            <person name="Gardner A.V."/>
            <person name="Bailey M.E."/>
            <person name="Deus L.M."/>
            <person name="Earl A.S."/>
            <person name="Gibby P.D."/>
            <person name="Hartmann K.A."/>
            <person name="Liu J.E."/>
            <person name="Manci A.M."/>
            <person name="Nielsen D.A."/>
            <person name="Solomon M.B."/>
            <person name="Breakwell D.P."/>
            <person name="Burnett S.H."/>
            <person name="Grose J.H."/>
        </authorList>
    </citation>
    <scope>NUCLEOTIDE SEQUENCE</scope>
    <source>
        <strain evidence="10">7805</strain>
    </source>
</reference>
<dbReference type="EMBL" id="LO018304">
    <property type="protein sequence ID" value="CUM62285.1"/>
    <property type="molecule type" value="Genomic_DNA"/>
</dbReference>
<dbReference type="PRINTS" id="PR00508">
    <property type="entry name" value="S21N4MTFRASE"/>
</dbReference>
<keyword evidence="3 10" id="KW-0489">Methyltransferase</keyword>
<dbReference type="Pfam" id="PF01555">
    <property type="entry name" value="N6_N4_Mtase"/>
    <property type="match status" value="1"/>
</dbReference>
<comment type="catalytic activity">
    <reaction evidence="8">
        <text>a 2'-deoxycytidine in DNA + S-adenosyl-L-methionine = an N(4)-methyl-2'-deoxycytidine in DNA + S-adenosyl-L-homocysteine + H(+)</text>
        <dbReference type="Rhea" id="RHEA:16857"/>
        <dbReference type="Rhea" id="RHEA-COMP:11369"/>
        <dbReference type="Rhea" id="RHEA-COMP:13674"/>
        <dbReference type="ChEBI" id="CHEBI:15378"/>
        <dbReference type="ChEBI" id="CHEBI:57856"/>
        <dbReference type="ChEBI" id="CHEBI:59789"/>
        <dbReference type="ChEBI" id="CHEBI:85452"/>
        <dbReference type="ChEBI" id="CHEBI:137933"/>
        <dbReference type="EC" id="2.1.1.113"/>
    </reaction>
</comment>
<accession>A0A1J1JML5</accession>
<evidence type="ECO:0000256" key="1">
    <source>
        <dbReference type="ARBA" id="ARBA00010203"/>
    </source>
</evidence>
<evidence type="ECO:0000256" key="7">
    <source>
        <dbReference type="ARBA" id="ARBA00023125"/>
    </source>
</evidence>
<dbReference type="InterPro" id="IPR029063">
    <property type="entry name" value="SAM-dependent_MTases_sf"/>
</dbReference>
<sequence length="762" mass="89973">MSTEMERKVLVNKLITNFQEWTLTSWKPSEDMLQALEEYLVFFSPKDICDVNHIKQSLIFVINERLELNRKVYRYFIDQAAKKGEIFNYHQKLEIEEAINRPEINFNEWVSDIFKHHQHLGYLLILATEVETEKNRDFIDLDKLLKEKEKYINIIESIFCSYIFYYVSENTIHKAVNKNCQERYFENYWEHLKYFHSKQVARSQGLSIIDVDNFFDELQDYDRLLSQLIDQITKIYDELTNHCYLAIIIGDKFSCKWSLIADITIFCEKFLERPIDRTYFRWQEVERQTIDYIKNLDRKTCEFQKGNEGFTYKDCYLVYVDQQEKSVLLFEKNERDETLIPCPKCRTFKVQGNSYPILGVRSFECKNLFCGDKSKYNRGKRYSLASIIRQQAILDDRNIIPKEILKKWRRDIVKTSSIADIFLFLIKSYSLYGDTVVIYSNQESLENEIFGRNIKSQNLYFIYNEILDNKLAKEYRELSFFKRFICDQEHEKQCLISNLSNVPGVTLYQGDAFQVLHKLKSESIGGAVTSPPYYNAREYSQWSNIYCYLYDMYNISKEVFRCLKHGSPYLFNIFDYFDNENIIVFSDMGKKRLILSSYISFIFRHIGFTHLGNIAWDKGEIEGNRNFNQGNDSPYYQAPLNCWEHILIFSKGYPSFDLSKLPKVIQEKPVTKMVGGKNIYGHSAPFPEALPKLLFSIVPSEEIILDPFAGSMTTGRVAARESRVSINIELHQHYCDLSLNLLNTQISKPLQGSLFDTEIFCN</sequence>
<evidence type="ECO:0000259" key="9">
    <source>
        <dbReference type="Pfam" id="PF01555"/>
    </source>
</evidence>
<name>A0A1J1JML5_PLAAG</name>
<dbReference type="REBASE" id="166006">
    <property type="entry name" value="M.Pag7805ORF4320P"/>
</dbReference>
<evidence type="ECO:0000256" key="4">
    <source>
        <dbReference type="ARBA" id="ARBA00022679"/>
    </source>
</evidence>
<protein>
    <recommendedName>
        <fullName evidence="2">site-specific DNA-methyltransferase (cytosine-N(4)-specific)</fullName>
        <ecNumber evidence="2">2.1.1.113</ecNumber>
    </recommendedName>
</protein>
<proteinExistence type="inferred from homology"/>
<dbReference type="GO" id="GO:0032259">
    <property type="term" value="P:methylation"/>
    <property type="evidence" value="ECO:0007669"/>
    <property type="project" value="UniProtKB-KW"/>
</dbReference>
<evidence type="ECO:0000313" key="10">
    <source>
        <dbReference type="EMBL" id="CUM62285.1"/>
    </source>
</evidence>
<dbReference type="RefSeq" id="WP_235751334.1">
    <property type="nucleotide sequence ID" value="NZ_JBIIEP010000002.1"/>
</dbReference>
<dbReference type="GO" id="GO:0008170">
    <property type="term" value="F:N-methyltransferase activity"/>
    <property type="evidence" value="ECO:0007669"/>
    <property type="project" value="InterPro"/>
</dbReference>
<dbReference type="InterPro" id="IPR017985">
    <property type="entry name" value="MeTrfase_CN4_CS"/>
</dbReference>
<dbReference type="GO" id="GO:0003677">
    <property type="term" value="F:DNA binding"/>
    <property type="evidence" value="ECO:0007669"/>
    <property type="project" value="UniProtKB-KW"/>
</dbReference>
<dbReference type="InterPro" id="IPR002941">
    <property type="entry name" value="DNA_methylase_N4/N6"/>
</dbReference>
<dbReference type="InterPro" id="IPR001091">
    <property type="entry name" value="RM_Methyltransferase"/>
</dbReference>
<evidence type="ECO:0000256" key="5">
    <source>
        <dbReference type="ARBA" id="ARBA00022691"/>
    </source>
</evidence>
<gene>
    <name evidence="10" type="ORF">PLAM_4320</name>
</gene>
<evidence type="ECO:0000256" key="6">
    <source>
        <dbReference type="ARBA" id="ARBA00022747"/>
    </source>
</evidence>
<keyword evidence="5" id="KW-0949">S-adenosyl-L-methionine</keyword>
<keyword evidence="7" id="KW-0238">DNA-binding</keyword>
<evidence type="ECO:0000256" key="3">
    <source>
        <dbReference type="ARBA" id="ARBA00022603"/>
    </source>
</evidence>
<evidence type="ECO:0000256" key="2">
    <source>
        <dbReference type="ARBA" id="ARBA00012185"/>
    </source>
</evidence>